<keyword evidence="2" id="KW-0378">Hydrolase</keyword>
<accession>A0A081BHJ9</accession>
<dbReference type="SUPFAM" id="SSF51338">
    <property type="entry name" value="Composite domain of metallo-dependent hydrolases"/>
    <property type="match status" value="1"/>
</dbReference>
<gene>
    <name evidence="2" type="ORF">LOSG293_080030</name>
</gene>
<feature type="domain" description="Amidohydrolase-related" evidence="1">
    <location>
        <begin position="56"/>
        <end position="382"/>
    </location>
</feature>
<reference evidence="2" key="1">
    <citation type="journal article" date="2014" name="Genome Announc.">
        <title>Draft Genome Sequence of Lactobacillus oryzae Strain SG293T.</title>
        <authorList>
            <person name="Tanizawa Y."/>
            <person name="Fujisawa T."/>
            <person name="Mochizuki T."/>
            <person name="Kaminuma E."/>
            <person name="Nakamura Y."/>
            <person name="Tohno M."/>
        </authorList>
    </citation>
    <scope>NUCLEOTIDE SEQUENCE [LARGE SCALE GENOMIC DNA]</scope>
    <source>
        <strain evidence="2">SG293</strain>
    </source>
</reference>
<name>A0A081BHJ9_9LACO</name>
<organism evidence="2 3">
    <name type="scientific">Secundilactobacillus oryzae JCM 18671</name>
    <dbReference type="NCBI Taxonomy" id="1291743"/>
    <lineage>
        <taxon>Bacteria</taxon>
        <taxon>Bacillati</taxon>
        <taxon>Bacillota</taxon>
        <taxon>Bacilli</taxon>
        <taxon>Lactobacillales</taxon>
        <taxon>Lactobacillaceae</taxon>
        <taxon>Secundilactobacillus</taxon>
    </lineage>
</organism>
<dbReference type="PANTHER" id="PTHR43135:SF3">
    <property type="entry name" value="ALPHA-D-RIBOSE 1-METHYLPHOSPHONATE 5-TRIPHOSPHATE DIPHOSPHATASE"/>
    <property type="match status" value="1"/>
</dbReference>
<dbReference type="Pfam" id="PF01979">
    <property type="entry name" value="Amidohydro_1"/>
    <property type="match status" value="1"/>
</dbReference>
<dbReference type="OrthoDB" id="9797498at2"/>
<evidence type="ECO:0000313" key="2">
    <source>
        <dbReference type="EMBL" id="GAK47517.1"/>
    </source>
</evidence>
<dbReference type="InterPro" id="IPR011059">
    <property type="entry name" value="Metal-dep_hydrolase_composite"/>
</dbReference>
<dbReference type="Gene3D" id="3.20.20.140">
    <property type="entry name" value="Metal-dependent hydrolases"/>
    <property type="match status" value="1"/>
</dbReference>
<dbReference type="InterPro" id="IPR051781">
    <property type="entry name" value="Metallo-dep_Hydrolase"/>
</dbReference>
<dbReference type="CDD" id="cd01299">
    <property type="entry name" value="Met_dep_hydrolase_A"/>
    <property type="match status" value="1"/>
</dbReference>
<dbReference type="InterPro" id="IPR032466">
    <property type="entry name" value="Metal_Hydrolase"/>
</dbReference>
<dbReference type="InterPro" id="IPR057744">
    <property type="entry name" value="OTAase-like"/>
</dbReference>
<protein>
    <submittedName>
        <fullName evidence="2">Amidohydrolase family protein</fullName>
    </submittedName>
</protein>
<evidence type="ECO:0000259" key="1">
    <source>
        <dbReference type="Pfam" id="PF01979"/>
    </source>
</evidence>
<dbReference type="Proteomes" id="UP000028700">
    <property type="component" value="Unassembled WGS sequence"/>
</dbReference>
<keyword evidence="3" id="KW-1185">Reference proteome</keyword>
<dbReference type="STRING" id="1291743.LOSG293_080030"/>
<comment type="caution">
    <text evidence="2">The sequence shown here is derived from an EMBL/GenBank/DDBJ whole genome shotgun (WGS) entry which is preliminary data.</text>
</comment>
<dbReference type="GO" id="GO:0016810">
    <property type="term" value="F:hydrolase activity, acting on carbon-nitrogen (but not peptide) bonds"/>
    <property type="evidence" value="ECO:0007669"/>
    <property type="project" value="InterPro"/>
</dbReference>
<dbReference type="Gene3D" id="2.30.40.10">
    <property type="entry name" value="Urease, subunit C, domain 1"/>
    <property type="match status" value="1"/>
</dbReference>
<dbReference type="AlphaFoldDB" id="A0A081BHJ9"/>
<dbReference type="eggNOG" id="COG1228">
    <property type="taxonomic scope" value="Bacteria"/>
</dbReference>
<evidence type="ECO:0000313" key="3">
    <source>
        <dbReference type="Proteomes" id="UP000028700"/>
    </source>
</evidence>
<dbReference type="SUPFAM" id="SSF51556">
    <property type="entry name" value="Metallo-dependent hydrolases"/>
    <property type="match status" value="1"/>
</dbReference>
<proteinExistence type="predicted"/>
<sequence length="409" mass="44276">MTKTLLMNANLFDGNHDDFQANSFIGFNNEDGRIIETGQGTATATYDQTFDLHGQFLMPGMINAHSHITSGPTGMTSADARFETPAWQTQFAMKNMKSLLENGITYTRSVGVANDIDIAISAMQREGFITGAGVIASGGAFTMTGGHFSESSHEVDSPDEMRKGVRQLLKMGAKNIKFMATGGVSWDGETPNDIQLTEAEMRAGVIEAHHKGIPVAAHAQGNEGIKNAVRAGVDSIEHGFYIDDEAVELMLEHGTTLVPTLNAMWAIINRGQGLLPDWMMEKATGHWLAHKASVEKAAKAGIPIAMGTDAGTPFNDFANDSMWELELMQTQSNLTPLQILQSATRNGAKLLRIDGDYGTLETGKFADFIITEKSPLTDLKQLQGEKLVFQHGTQRAGETLVELSQTVAQ</sequence>
<dbReference type="InterPro" id="IPR006680">
    <property type="entry name" value="Amidohydro-rel"/>
</dbReference>
<dbReference type="EMBL" id="BBJM01000008">
    <property type="protein sequence ID" value="GAK47517.1"/>
    <property type="molecule type" value="Genomic_DNA"/>
</dbReference>
<dbReference type="PANTHER" id="PTHR43135">
    <property type="entry name" value="ALPHA-D-RIBOSE 1-METHYLPHOSPHONATE 5-TRIPHOSPHATE DIPHOSPHATASE"/>
    <property type="match status" value="1"/>
</dbReference>
<dbReference type="RefSeq" id="WP_034526914.1">
    <property type="nucleotide sequence ID" value="NZ_BBAZ01000011.1"/>
</dbReference>